<feature type="transmembrane region" description="Helical" evidence="2">
    <location>
        <begin position="1026"/>
        <end position="1053"/>
    </location>
</feature>
<keyword evidence="1" id="KW-0175">Coiled coil</keyword>
<feature type="transmembrane region" description="Helical" evidence="2">
    <location>
        <begin position="73"/>
        <end position="97"/>
    </location>
</feature>
<feature type="transmembrane region" description="Helical" evidence="2">
    <location>
        <begin position="279"/>
        <end position="300"/>
    </location>
</feature>
<keyword evidence="3" id="KW-1185">Reference proteome</keyword>
<feature type="transmembrane region" description="Helical" evidence="2">
    <location>
        <begin position="1085"/>
        <end position="1105"/>
    </location>
</feature>
<feature type="transmembrane region" description="Helical" evidence="2">
    <location>
        <begin position="340"/>
        <end position="361"/>
    </location>
</feature>
<feature type="transmembrane region" description="Helical" evidence="2">
    <location>
        <begin position="755"/>
        <end position="775"/>
    </location>
</feature>
<organism evidence="3 4">
    <name type="scientific">Hydra vulgaris</name>
    <name type="common">Hydra</name>
    <name type="synonym">Hydra attenuata</name>
    <dbReference type="NCBI Taxonomy" id="6087"/>
    <lineage>
        <taxon>Eukaryota</taxon>
        <taxon>Metazoa</taxon>
        <taxon>Cnidaria</taxon>
        <taxon>Hydrozoa</taxon>
        <taxon>Hydroidolina</taxon>
        <taxon>Anthoathecata</taxon>
        <taxon>Aplanulata</taxon>
        <taxon>Hydridae</taxon>
        <taxon>Hydra</taxon>
    </lineage>
</organism>
<feature type="transmembrane region" description="Helical" evidence="2">
    <location>
        <begin position="825"/>
        <end position="845"/>
    </location>
</feature>
<dbReference type="GeneID" id="100200963"/>
<keyword evidence="2" id="KW-1133">Transmembrane helix</keyword>
<feature type="transmembrane region" description="Helical" evidence="2">
    <location>
        <begin position="227"/>
        <end position="249"/>
    </location>
</feature>
<gene>
    <name evidence="4" type="primary">LOC100200963</name>
</gene>
<feature type="transmembrane region" description="Helical" evidence="2">
    <location>
        <begin position="1146"/>
        <end position="1165"/>
    </location>
</feature>
<feature type="transmembrane region" description="Helical" evidence="2">
    <location>
        <begin position="984"/>
        <end position="1006"/>
    </location>
</feature>
<keyword evidence="2" id="KW-0472">Membrane</keyword>
<feature type="transmembrane region" description="Helical" evidence="2">
    <location>
        <begin position="854"/>
        <end position="876"/>
    </location>
</feature>
<evidence type="ECO:0000313" key="4">
    <source>
        <dbReference type="RefSeq" id="XP_065668288.1"/>
    </source>
</evidence>
<evidence type="ECO:0000313" key="3">
    <source>
        <dbReference type="Proteomes" id="UP001652625"/>
    </source>
</evidence>
<feature type="transmembrane region" description="Helical" evidence="2">
    <location>
        <begin position="131"/>
        <end position="151"/>
    </location>
</feature>
<feature type="transmembrane region" description="Helical" evidence="2">
    <location>
        <begin position="888"/>
        <end position="913"/>
    </location>
</feature>
<accession>A0ABM4D1Z6</accession>
<protein>
    <submittedName>
        <fullName evidence="4">Uncharacterized protein LOC100200963</fullName>
    </submittedName>
</protein>
<feature type="transmembrane region" description="Helical" evidence="2">
    <location>
        <begin position="7"/>
        <end position="27"/>
    </location>
</feature>
<feature type="transmembrane region" description="Helical" evidence="2">
    <location>
        <begin position="454"/>
        <end position="478"/>
    </location>
</feature>
<evidence type="ECO:0000256" key="1">
    <source>
        <dbReference type="SAM" id="Coils"/>
    </source>
</evidence>
<dbReference type="RefSeq" id="XP_065668288.1">
    <property type="nucleotide sequence ID" value="XM_065812216.1"/>
</dbReference>
<feature type="coiled-coil region" evidence="1">
    <location>
        <begin position="417"/>
        <end position="444"/>
    </location>
</feature>
<feature type="transmembrane region" description="Helical" evidence="2">
    <location>
        <begin position="510"/>
        <end position="531"/>
    </location>
</feature>
<keyword evidence="2" id="KW-0812">Transmembrane</keyword>
<feature type="transmembrane region" description="Helical" evidence="2">
    <location>
        <begin position="934"/>
        <end position="964"/>
    </location>
</feature>
<proteinExistence type="predicted"/>
<feature type="transmembrane region" description="Helical" evidence="2">
    <location>
        <begin position="714"/>
        <end position="734"/>
    </location>
</feature>
<name>A0ABM4D1Z6_HYDVU</name>
<feature type="transmembrane region" description="Helical" evidence="2">
    <location>
        <begin position="1117"/>
        <end position="1140"/>
    </location>
</feature>
<feature type="transmembrane region" description="Helical" evidence="2">
    <location>
        <begin position="1213"/>
        <end position="1232"/>
    </location>
</feature>
<feature type="transmembrane region" description="Helical" evidence="2">
    <location>
        <begin position="33"/>
        <end position="53"/>
    </location>
</feature>
<dbReference type="Proteomes" id="UP001652625">
    <property type="component" value="Chromosome 12"/>
</dbReference>
<sequence>MSEIVDCIAFIIRKIFWSMAVFLRFIVLRLLDLLGLVLCLLACCTVFRLPFMIAQLKDLSSFWEWRLMGLIQLLIFLIDVPVFIMGVVICLTLIRVVPCAKELASYWKFQWKHYGVYFIGFEPYGVVVKHFFILFIDGFCVPSAIICLLSWRSVIFIKKVLEAKSEWKKRKTCFVEFLQVLIDIPLLLCFIPVIFSWRLPFLITKIKKKISKGKTWNDIRFSGIYQFYFLMLDVPCLIVMLLTIVTWRFPILLKKLSKRLSNRGSIYDKKVQSKIRKTLILQFLYIFIDIPCIIAAGFVFGTVIHAKSLFVIIKNISSSQSNKSFTKKEFLLRQSCLYEFFMVFVDLICSFLMVIVCLSIWRSYPLFKDIKKIYLKLCENSINTKENKESKLAINDEILHESSGFSKTVPSHTDNQIVCEEKETEKLKDENNEIKNNKKTLTHSKLNWKLRKAILVHFLMLIVDIPAIPLCLFLLFTFLRTSKVVSSLIAGPFFLVFSVTVYFQTLRFFVDLFFILLFFILVFLRPIQAWVHILEDEDHKKYRLTCEFVQWIPDIIYKRNIAYNLTNEILLLSIKEDSDDAKLKAALISQMHVYIESIEKLLTKFTNNDIEDEVKYLLECLHVMEKKRVQKLVRKFNFEKNFMIRPNAEVYTKNRLKWDSEMEKYEKEVEHYFQLLIKYKPQKIPLYETKCGLFVRSKKETRNVLIRCLPRGRFLVILGALLCCLPLYRAPSLLKKLFMRWYDRVDIVVCTIKEYLYDLVTIIKMLFVVLCVYRAPFMFIEVLDCIIEKKSWKSVREAVKKYPPQIFKDLVSAVLFIFSWNTPRFIISTLLFGIFMPADIILGVVKKFVSQKCFAYLLTIIIYAVFMCFPIVLTLYVTQFLLNKGMGVLVIILFCVFFFLLLVILLIMVTILAKDNNKRFLVEMPSCDYVRFCWFNIHVVLFEIIELLQSAALVFKITFIPMYGATVMQTASSYLLLGFISFKAAFWVTLSLFICWFFICSAPIIFENILKIFPVGTCGKKTSWRLLVSLFANTLFVTVVENFAACSACSYTICPYNISLNTTCIVSRHVQDSSIVCWSAPHSSYAAFGLTAMIWFMITSIVFGVEYGDPEATEQDIGFSPIYNSIVNIFKAACIFAATFITHNNYAVLGVLLFCNFSLVIYTVFFKKLFNHDACNLPSFLVWRIFSFVSSMVVTVAVIVAVKLNNPTSKIPLIIIGSGILVSLLVSIAFSLKLRQMSDICKDREEFRVAIVCLKKKLEENNWLIQKWKTKNTIWLRLIKSVREAKKGDKNVTPESWNIMSQQLYSTNIVVPSSTPNNPFQNDSFNVSVDTSGFSTENCQETISLNQNELPFDYGSLNAENESNMPPPPSYDAIDNNPAPPSYNFSITNYDSIEQNELYEDSMVRLQKNGRNLLLILEKHIVYSAFKFSFISQRSLWLNAVCNSNWTGLLHCLQILNSNVDGSFYRPSSLDISLSPSSLETDLLEDEIVEGEMPKMYIKPTKKMLEQLSNDLRIKAIQNISELEPQGDKWRQLFEILLPTISVIKEWDYEPGHPFTLILNKPATGKIVEIAEGGNKLAIGATVTINKKLIGTINNETLSFNSGNELVGKKGPVAVRVKTIVLLQKNNCWYIEANGKKVKFDVAIASCKKVEWS</sequence>
<feature type="transmembrane region" description="Helical" evidence="2">
    <location>
        <begin position="484"/>
        <end position="503"/>
    </location>
</feature>
<evidence type="ECO:0000256" key="2">
    <source>
        <dbReference type="SAM" id="Phobius"/>
    </source>
</evidence>
<reference evidence="4" key="1">
    <citation type="submission" date="2025-08" db="UniProtKB">
        <authorList>
            <consortium name="RefSeq"/>
        </authorList>
    </citation>
    <scope>IDENTIFICATION</scope>
</reference>
<feature type="transmembrane region" description="Helical" evidence="2">
    <location>
        <begin position="172"/>
        <end position="195"/>
    </location>
</feature>
<feature type="transmembrane region" description="Helical" evidence="2">
    <location>
        <begin position="1177"/>
        <end position="1201"/>
    </location>
</feature>